<dbReference type="OrthoDB" id="2492820at2759"/>
<evidence type="ECO:0000313" key="2">
    <source>
        <dbReference type="Proteomes" id="UP000789405"/>
    </source>
</evidence>
<name>A0A9N9KEQ3_9GLOM</name>
<organism evidence="1 2">
    <name type="scientific">Dentiscutata erythropus</name>
    <dbReference type="NCBI Taxonomy" id="1348616"/>
    <lineage>
        <taxon>Eukaryota</taxon>
        <taxon>Fungi</taxon>
        <taxon>Fungi incertae sedis</taxon>
        <taxon>Mucoromycota</taxon>
        <taxon>Glomeromycotina</taxon>
        <taxon>Glomeromycetes</taxon>
        <taxon>Diversisporales</taxon>
        <taxon>Gigasporaceae</taxon>
        <taxon>Dentiscutata</taxon>
    </lineage>
</organism>
<accession>A0A9N9KEQ3</accession>
<evidence type="ECO:0000313" key="1">
    <source>
        <dbReference type="EMBL" id="CAG8825310.1"/>
    </source>
</evidence>
<protein>
    <submittedName>
        <fullName evidence="1">24791_t:CDS:1</fullName>
    </submittedName>
</protein>
<dbReference type="EMBL" id="CAJVPY010066290">
    <property type="protein sequence ID" value="CAG8825310.1"/>
    <property type="molecule type" value="Genomic_DNA"/>
</dbReference>
<keyword evidence="2" id="KW-1185">Reference proteome</keyword>
<dbReference type="AlphaFoldDB" id="A0A9N9KEQ3"/>
<comment type="caution">
    <text evidence="1">The sequence shown here is derived from an EMBL/GenBank/DDBJ whole genome shotgun (WGS) entry which is preliminary data.</text>
</comment>
<proteinExistence type="predicted"/>
<dbReference type="Proteomes" id="UP000789405">
    <property type="component" value="Unassembled WGS sequence"/>
</dbReference>
<sequence length="58" mass="6739">KIHDELRDIRKTNLFTKEFFTAARCYTNGLESKMVKNIKGKLIAKSRSTESKSEPNYT</sequence>
<gene>
    <name evidence="1" type="ORF">DERYTH_LOCUS27879</name>
</gene>
<reference evidence="1" key="1">
    <citation type="submission" date="2021-06" db="EMBL/GenBank/DDBJ databases">
        <authorList>
            <person name="Kallberg Y."/>
            <person name="Tangrot J."/>
            <person name="Rosling A."/>
        </authorList>
    </citation>
    <scope>NUCLEOTIDE SEQUENCE</scope>
    <source>
        <strain evidence="1">MA453B</strain>
    </source>
</reference>
<feature type="non-terminal residue" evidence="1">
    <location>
        <position position="58"/>
    </location>
</feature>